<proteinExistence type="predicted"/>
<dbReference type="VEuPathDB" id="FungiDB:BCV72DRAFT_228536"/>
<evidence type="ECO:0000259" key="1">
    <source>
        <dbReference type="Pfam" id="PF12937"/>
    </source>
</evidence>
<dbReference type="OrthoDB" id="3219396at2759"/>
<protein>
    <recommendedName>
        <fullName evidence="1">F-box domain-containing protein</fullName>
    </recommendedName>
</protein>
<organism evidence="2">
    <name type="scientific">Rhizopus microsporus var. microsporus</name>
    <dbReference type="NCBI Taxonomy" id="86635"/>
    <lineage>
        <taxon>Eukaryota</taxon>
        <taxon>Fungi</taxon>
        <taxon>Fungi incertae sedis</taxon>
        <taxon>Mucoromycota</taxon>
        <taxon>Mucoromycotina</taxon>
        <taxon>Mucoromycetes</taxon>
        <taxon>Mucorales</taxon>
        <taxon>Mucorineae</taxon>
        <taxon>Rhizopodaceae</taxon>
        <taxon>Rhizopus</taxon>
    </lineage>
</organism>
<dbReference type="Proteomes" id="UP000242414">
    <property type="component" value="Unassembled WGS sequence"/>
</dbReference>
<name>A0A1X0R2Q7_RHIZD</name>
<dbReference type="InterPro" id="IPR001810">
    <property type="entry name" value="F-box_dom"/>
</dbReference>
<dbReference type="Pfam" id="PF12937">
    <property type="entry name" value="F-box-like"/>
    <property type="match status" value="1"/>
</dbReference>
<accession>A0A1X0R2Q7</accession>
<dbReference type="EMBL" id="KV921927">
    <property type="protein sequence ID" value="ORE06228.1"/>
    <property type="molecule type" value="Genomic_DNA"/>
</dbReference>
<reference evidence="2" key="1">
    <citation type="journal article" date="2016" name="Proc. Natl. Acad. Sci. U.S.A.">
        <title>Lipid metabolic changes in an early divergent fungus govern the establishment of a mutualistic symbiosis with endobacteria.</title>
        <authorList>
            <person name="Lastovetsky O.A."/>
            <person name="Gaspar M.L."/>
            <person name="Mondo S.J."/>
            <person name="LaButti K.M."/>
            <person name="Sandor L."/>
            <person name="Grigoriev I.V."/>
            <person name="Henry S.A."/>
            <person name="Pawlowska T.E."/>
        </authorList>
    </citation>
    <scope>NUCLEOTIDE SEQUENCE [LARGE SCALE GENOMIC DNA]</scope>
    <source>
        <strain evidence="2">ATCC 52814</strain>
    </source>
</reference>
<dbReference type="InterPro" id="IPR036047">
    <property type="entry name" value="F-box-like_dom_sf"/>
</dbReference>
<feature type="domain" description="F-box" evidence="1">
    <location>
        <begin position="5"/>
        <end position="50"/>
    </location>
</feature>
<gene>
    <name evidence="2" type="ORF">BCV72DRAFT_228536</name>
</gene>
<dbReference type="SUPFAM" id="SSF81383">
    <property type="entry name" value="F-box domain"/>
    <property type="match status" value="1"/>
</dbReference>
<dbReference type="AlphaFoldDB" id="A0A1X0R2Q7"/>
<evidence type="ECO:0000313" key="2">
    <source>
        <dbReference type="EMBL" id="ORE06228.1"/>
    </source>
</evidence>
<sequence>MGAMETLPEELVIIIFQYSIENVKDLLILEKVCKKFQRIANNLYLWYYLFKEMYPNWSYNIGFGYNKQPLIDWKKYLIQLSKQSRDINIEPMSFKGHQLQEPFVFDVNPMTHEGIIGLSIHTVDEYKILFFNYPSYELIREYKIQHHHQHHNLLSYQLMGMQTIRYKQQSVRLFCVVISRSAVFEEDDDDIDRLNIWQSVIIYTLHDNGHIECLANVDNLDEYQFMGRDIFFFSASDTNIQVDKWLDVLNKPHHSDNIYMLAFGPSLRLNVGYGHIIQFNLDEPIQDPLFSSSMTMTTQTNTAVLLYTVRLGVRVSCMIHFRHYSQLNHLVCTGHFDSNELNIYDWRFGVKVGSVPWANHAQPWGFESTWVVLPQADHCQDLSMYGLRLVAVGDIQQDNSFEIRLLDISHLLKVDWDPFRRDQYEQVDEQQDMPYLYSWWNHKHTEGLRRIVLDNILPYDSNASVLCVHRLDRKVEYTAYNILQTSLYLLTNTGQLIIMDIESGQFLKTIDIGSSVDINVLGLKDVVITKRFGLLKIKHQ</sequence>
<dbReference type="Gene3D" id="1.20.1280.50">
    <property type="match status" value="1"/>
</dbReference>